<dbReference type="InterPro" id="IPR022100">
    <property type="entry name" value="WDHD1/CFT4_beta-prop_2nd"/>
</dbReference>
<dbReference type="Proteomes" id="UP000006671">
    <property type="component" value="Unassembled WGS sequence"/>
</dbReference>
<dbReference type="STRING" id="5762.D2UY53"/>
<evidence type="ECO:0000313" key="4">
    <source>
        <dbReference type="Proteomes" id="UP000006671"/>
    </source>
</evidence>
<dbReference type="EMBL" id="GG738845">
    <property type="protein sequence ID" value="EFC50732.1"/>
    <property type="molecule type" value="Genomic_DNA"/>
</dbReference>
<reference evidence="3 4" key="1">
    <citation type="journal article" date="2010" name="Cell">
        <title>The genome of Naegleria gruberi illuminates early eukaryotic versatility.</title>
        <authorList>
            <person name="Fritz-Laylin L.K."/>
            <person name="Prochnik S.E."/>
            <person name="Ginger M.L."/>
            <person name="Dacks J.B."/>
            <person name="Carpenter M.L."/>
            <person name="Field M.C."/>
            <person name="Kuo A."/>
            <person name="Paredez A."/>
            <person name="Chapman J."/>
            <person name="Pham J."/>
            <person name="Shu S."/>
            <person name="Neupane R."/>
            <person name="Cipriano M."/>
            <person name="Mancuso J."/>
            <person name="Tu H."/>
            <person name="Salamov A."/>
            <person name="Lindquist E."/>
            <person name="Shapiro H."/>
            <person name="Lucas S."/>
            <person name="Grigoriev I.V."/>
            <person name="Cande W.Z."/>
            <person name="Fulton C."/>
            <person name="Rokhsar D.S."/>
            <person name="Dawson S.C."/>
        </authorList>
    </citation>
    <scope>NUCLEOTIDE SEQUENCE [LARGE SCALE GENOMIC DNA]</scope>
    <source>
        <strain evidence="3 4">NEG-M</strain>
    </source>
</reference>
<dbReference type="PANTHER" id="PTHR19932">
    <property type="entry name" value="WD REPEAT AND HMG-BOX DNA BINDING PROTEIN"/>
    <property type="match status" value="1"/>
</dbReference>
<dbReference type="SMART" id="SM00320">
    <property type="entry name" value="WD40"/>
    <property type="match status" value="3"/>
</dbReference>
<dbReference type="OrthoDB" id="427368at2759"/>
<dbReference type="InterPro" id="IPR001680">
    <property type="entry name" value="WD40_rpt"/>
</dbReference>
<accession>D2UY53</accession>
<sequence length="1067" mass="119552">MASQSILINNGGKSKSSLCCWLVHHPTEESIVTTDTDNQLMVLSLKDDKIADQRVVKTKQKEPTCAVFSLDGCHLFVGSKDNVVNCYKYPSLEFEALISRSDHTITSLSINRKNIIAIGSMSEKLSVQIIDVSNNEEPKTIRTISTQGGTVSVKINDNDVIALLNRNREFSLFKLDEEDKIFSNSNHISKDLLSFWNNQSKADALCPLVMSWHLCSDSIITPNSTLITDIDGWKKSSLGKIDVNNYIASFSPNSVHAAMIDIDKNINLYEVDSLTSKRPRPYQSLQMKSLVTSIEWSATDNKFYVCTLDGKVHLIKNFVNLKKQKTTYKAVDCERYIKSLQMMDDDDIMSLIETEPPKKQPTPNKSKPKIHDDIDSILNDREEELEEQEEIEPLEVVDLDRPTLVESQFKEDSHHAFETSIPLAPYMHKHQALQPTSSPFEKVGNDHKRYLAVTQHIGLITASVTNMTPDRAPYYNIHIKFNLAGHSEEKYQDNNKPHVAALSENGILRLTHQDKGWKSILPHDEKILCVTLGSSFVAAAIEKENKGSTRTSFVKVKTKDNLDLGNIAIGGNIVSLCGSDNNLVIVYQQGTCLFLDWYDINMFSCVKAHRPLPCSELAWIGFGTGTKDLLYVFDSTQILYLMNPDTDSFSAWCDLKKGENTHFISIINDSTIYSILCNNQKGVPTATHDMTSFKLNATNVEDVFIGSSIDLEKGHDKSVKLSYFRYFIKNIYFNQSFRKGNATKEGIVEIDRLIVTIITRCIELKEYSAALNFAKLLRMKSSLNIIANFAESQKDIKLSATLKNTELFVQESAKNPAWPHSYQQSAFVSTPSTSTQYMTKEQVSEVVKQLLKSNTSSTNVEIINTVSPVRIESQSPVSSRSLATISPTKSDTTEDKLDGEVEFQFESESAKPLAQMFSPKRPKKKSIDNNLKKKITSKSTSVSNSSSNPFLALNEKNTPEEPVKTKDSNNQSSTSSNILSRISSLGGEDKKRKRVEEKQTEEPTKQVETKKKKQPISQPSVLEFVKKNVAIPKLSSSELSSTTKEALFRASQTAQDDDDLDVSGILN</sequence>
<protein>
    <submittedName>
        <fullName evidence="3">Predicted protein</fullName>
    </submittedName>
</protein>
<dbReference type="Gene3D" id="2.130.10.10">
    <property type="entry name" value="YVTN repeat-like/Quinoprotein amine dehydrogenase"/>
    <property type="match status" value="2"/>
</dbReference>
<dbReference type="VEuPathDB" id="AmoebaDB:NAEGRDRAFT_61349"/>
<evidence type="ECO:0000256" key="1">
    <source>
        <dbReference type="SAM" id="MobiDB-lite"/>
    </source>
</evidence>
<dbReference type="InterPro" id="IPR015943">
    <property type="entry name" value="WD40/YVTN_repeat-like_dom_sf"/>
</dbReference>
<dbReference type="GO" id="GO:0003682">
    <property type="term" value="F:chromatin binding"/>
    <property type="evidence" value="ECO:0007669"/>
    <property type="project" value="TreeGrafter"/>
</dbReference>
<feature type="domain" description="WDHD1/CFT4 second beta-propeller" evidence="2">
    <location>
        <begin position="432"/>
        <end position="689"/>
    </location>
</feature>
<dbReference type="SUPFAM" id="SSF50978">
    <property type="entry name" value="WD40 repeat-like"/>
    <property type="match status" value="1"/>
</dbReference>
<feature type="region of interest" description="Disordered" evidence="1">
    <location>
        <begin position="873"/>
        <end position="1018"/>
    </location>
</feature>
<dbReference type="GO" id="GO:0000278">
    <property type="term" value="P:mitotic cell cycle"/>
    <property type="evidence" value="ECO:0007669"/>
    <property type="project" value="TreeGrafter"/>
</dbReference>
<name>D2UY53_NAEGR</name>
<dbReference type="AlphaFoldDB" id="D2UY53"/>
<dbReference type="SUPFAM" id="SSF69322">
    <property type="entry name" value="Tricorn protease domain 2"/>
    <property type="match status" value="1"/>
</dbReference>
<feature type="compositionally biased region" description="Low complexity" evidence="1">
    <location>
        <begin position="968"/>
        <end position="985"/>
    </location>
</feature>
<evidence type="ECO:0000259" key="2">
    <source>
        <dbReference type="Pfam" id="PF12341"/>
    </source>
</evidence>
<organism evidence="4">
    <name type="scientific">Naegleria gruberi</name>
    <name type="common">Amoeba</name>
    <dbReference type="NCBI Taxonomy" id="5762"/>
    <lineage>
        <taxon>Eukaryota</taxon>
        <taxon>Discoba</taxon>
        <taxon>Heterolobosea</taxon>
        <taxon>Tetramitia</taxon>
        <taxon>Eutetramitia</taxon>
        <taxon>Vahlkampfiidae</taxon>
        <taxon>Naegleria</taxon>
    </lineage>
</organism>
<dbReference type="GeneID" id="8849795"/>
<dbReference type="GO" id="GO:0043596">
    <property type="term" value="C:nuclear replication fork"/>
    <property type="evidence" value="ECO:0007669"/>
    <property type="project" value="TreeGrafter"/>
</dbReference>
<proteinExistence type="predicted"/>
<dbReference type="InterPro" id="IPR036322">
    <property type="entry name" value="WD40_repeat_dom_sf"/>
</dbReference>
<dbReference type="OMA" id="YNIHIKF"/>
<dbReference type="KEGG" id="ngr:NAEGRDRAFT_61349"/>
<dbReference type="GO" id="GO:0006261">
    <property type="term" value="P:DNA-templated DNA replication"/>
    <property type="evidence" value="ECO:0007669"/>
    <property type="project" value="TreeGrafter"/>
</dbReference>
<dbReference type="PANTHER" id="PTHR19932:SF10">
    <property type="entry name" value="WD REPEAT AND HMG-BOX DNA-BINDING PROTEIN 1"/>
    <property type="match status" value="1"/>
</dbReference>
<feature type="compositionally biased region" description="Low complexity" evidence="1">
    <location>
        <begin position="937"/>
        <end position="948"/>
    </location>
</feature>
<dbReference type="InParanoid" id="D2UY53"/>
<dbReference type="Pfam" id="PF12341">
    <property type="entry name" value="Mcl1_mid"/>
    <property type="match status" value="1"/>
</dbReference>
<feature type="compositionally biased region" description="Basic and acidic residues" evidence="1">
    <location>
        <begin position="987"/>
        <end position="1009"/>
    </location>
</feature>
<dbReference type="GO" id="GO:0006281">
    <property type="term" value="P:DNA repair"/>
    <property type="evidence" value="ECO:0007669"/>
    <property type="project" value="TreeGrafter"/>
</dbReference>
<feature type="compositionally biased region" description="Polar residues" evidence="1">
    <location>
        <begin position="873"/>
        <end position="890"/>
    </location>
</feature>
<dbReference type="RefSeq" id="XP_002683476.1">
    <property type="nucleotide sequence ID" value="XM_002683430.1"/>
</dbReference>
<feature type="compositionally biased region" description="Basic and acidic residues" evidence="1">
    <location>
        <begin position="957"/>
        <end position="967"/>
    </location>
</feature>
<keyword evidence="4" id="KW-1185">Reference proteome</keyword>
<gene>
    <name evidence="3" type="ORF">NAEGRDRAFT_61349</name>
</gene>
<evidence type="ECO:0000313" key="3">
    <source>
        <dbReference type="EMBL" id="EFC50732.1"/>
    </source>
</evidence>